<evidence type="ECO:0000313" key="4">
    <source>
        <dbReference type="Proteomes" id="UP000037460"/>
    </source>
</evidence>
<dbReference type="AlphaFoldDB" id="A0A0M0JBA2"/>
<dbReference type="PROSITE" id="PS00018">
    <property type="entry name" value="EF_HAND_1"/>
    <property type="match status" value="1"/>
</dbReference>
<reference evidence="4" key="1">
    <citation type="journal article" date="2015" name="PLoS Genet.">
        <title>Genome Sequence and Transcriptome Analyses of Chrysochromulina tobin: Metabolic Tools for Enhanced Algal Fitness in the Prominent Order Prymnesiales (Haptophyceae).</title>
        <authorList>
            <person name="Hovde B.T."/>
            <person name="Deodato C.R."/>
            <person name="Hunsperger H.M."/>
            <person name="Ryken S.A."/>
            <person name="Yost W."/>
            <person name="Jha R.K."/>
            <person name="Patterson J."/>
            <person name="Monnat R.J. Jr."/>
            <person name="Barlow S.B."/>
            <person name="Starkenburg S.R."/>
            <person name="Cattolico R.A."/>
        </authorList>
    </citation>
    <scope>NUCLEOTIDE SEQUENCE</scope>
    <source>
        <strain evidence="4">CCMP291</strain>
    </source>
</reference>
<dbReference type="Proteomes" id="UP000037460">
    <property type="component" value="Unassembled WGS sequence"/>
</dbReference>
<evidence type="ECO:0000256" key="1">
    <source>
        <dbReference type="ARBA" id="ARBA00022837"/>
    </source>
</evidence>
<sequence length="109" mass="11563">MDGAQQLKREKSASKWANLREMRRSSSGMGKFITGFLASFGFSKESGLRPSMSHTEAFSVLDQDGSGTISASELKSALMKGGSSQVSEAEIQSLISQVDANGDGRVAAR</sequence>
<dbReference type="PROSITE" id="PS50222">
    <property type="entry name" value="EF_HAND_2"/>
    <property type="match status" value="1"/>
</dbReference>
<evidence type="ECO:0000259" key="2">
    <source>
        <dbReference type="PROSITE" id="PS50222"/>
    </source>
</evidence>
<evidence type="ECO:0000313" key="3">
    <source>
        <dbReference type="EMBL" id="KOO23637.1"/>
    </source>
</evidence>
<dbReference type="SUPFAM" id="SSF47473">
    <property type="entry name" value="EF-hand"/>
    <property type="match status" value="1"/>
</dbReference>
<dbReference type="InterPro" id="IPR011992">
    <property type="entry name" value="EF-hand-dom_pair"/>
</dbReference>
<accession>A0A0M0JBA2</accession>
<proteinExistence type="predicted"/>
<name>A0A0M0JBA2_9EUKA</name>
<gene>
    <name evidence="3" type="ORF">Ctob_006743</name>
</gene>
<dbReference type="OrthoDB" id="26525at2759"/>
<dbReference type="InterPro" id="IPR002048">
    <property type="entry name" value="EF_hand_dom"/>
</dbReference>
<dbReference type="EMBL" id="JWZX01003172">
    <property type="protein sequence ID" value="KOO23637.1"/>
    <property type="molecule type" value="Genomic_DNA"/>
</dbReference>
<organism evidence="3 4">
    <name type="scientific">Chrysochromulina tobinii</name>
    <dbReference type="NCBI Taxonomy" id="1460289"/>
    <lineage>
        <taxon>Eukaryota</taxon>
        <taxon>Haptista</taxon>
        <taxon>Haptophyta</taxon>
        <taxon>Prymnesiophyceae</taxon>
        <taxon>Prymnesiales</taxon>
        <taxon>Chrysochromulinaceae</taxon>
        <taxon>Chrysochromulina</taxon>
    </lineage>
</organism>
<comment type="caution">
    <text evidence="3">The sequence shown here is derived from an EMBL/GenBank/DDBJ whole genome shotgun (WGS) entry which is preliminary data.</text>
</comment>
<dbReference type="CDD" id="cd00051">
    <property type="entry name" value="EFh"/>
    <property type="match status" value="1"/>
</dbReference>
<feature type="domain" description="EF-hand" evidence="2">
    <location>
        <begin position="56"/>
        <end position="84"/>
    </location>
</feature>
<dbReference type="Gene3D" id="1.10.238.10">
    <property type="entry name" value="EF-hand"/>
    <property type="match status" value="1"/>
</dbReference>
<keyword evidence="4" id="KW-1185">Reference proteome</keyword>
<dbReference type="InterPro" id="IPR018247">
    <property type="entry name" value="EF_Hand_1_Ca_BS"/>
</dbReference>
<keyword evidence="1" id="KW-0106">Calcium</keyword>
<dbReference type="Pfam" id="PF13499">
    <property type="entry name" value="EF-hand_7"/>
    <property type="match status" value="1"/>
</dbReference>
<dbReference type="GO" id="GO:0005509">
    <property type="term" value="F:calcium ion binding"/>
    <property type="evidence" value="ECO:0007669"/>
    <property type="project" value="InterPro"/>
</dbReference>
<protein>
    <submittedName>
        <fullName evidence="3">Calmodulin-like 5</fullName>
    </submittedName>
</protein>